<comment type="caution">
    <text evidence="2">The sequence shown here is derived from an EMBL/GenBank/DDBJ whole genome shotgun (WGS) entry which is preliminary data.</text>
</comment>
<evidence type="ECO:0000313" key="2">
    <source>
        <dbReference type="EMBL" id="KAJ8867729.1"/>
    </source>
</evidence>
<name>A0ABQ9G5J8_9NEOP</name>
<feature type="region of interest" description="Disordered" evidence="1">
    <location>
        <begin position="643"/>
        <end position="687"/>
    </location>
</feature>
<keyword evidence="3" id="KW-1185">Reference proteome</keyword>
<evidence type="ECO:0000313" key="3">
    <source>
        <dbReference type="Proteomes" id="UP001159363"/>
    </source>
</evidence>
<feature type="region of interest" description="Disordered" evidence="1">
    <location>
        <begin position="415"/>
        <end position="441"/>
    </location>
</feature>
<protein>
    <recommendedName>
        <fullName evidence="4">C3H1-type domain-containing protein</fullName>
    </recommendedName>
</protein>
<evidence type="ECO:0008006" key="4">
    <source>
        <dbReference type="Google" id="ProtNLM"/>
    </source>
</evidence>
<proteinExistence type="predicted"/>
<accession>A0ABQ9G5J8</accession>
<dbReference type="EMBL" id="JARBHB010000015">
    <property type="protein sequence ID" value="KAJ8867729.1"/>
    <property type="molecule type" value="Genomic_DNA"/>
</dbReference>
<feature type="compositionally biased region" description="Basic and acidic residues" evidence="1">
    <location>
        <begin position="643"/>
        <end position="663"/>
    </location>
</feature>
<dbReference type="Proteomes" id="UP001159363">
    <property type="component" value="Chromosome 14"/>
</dbReference>
<organism evidence="2 3">
    <name type="scientific">Dryococelus australis</name>
    <dbReference type="NCBI Taxonomy" id="614101"/>
    <lineage>
        <taxon>Eukaryota</taxon>
        <taxon>Metazoa</taxon>
        <taxon>Ecdysozoa</taxon>
        <taxon>Arthropoda</taxon>
        <taxon>Hexapoda</taxon>
        <taxon>Insecta</taxon>
        <taxon>Pterygota</taxon>
        <taxon>Neoptera</taxon>
        <taxon>Polyneoptera</taxon>
        <taxon>Phasmatodea</taxon>
        <taxon>Verophasmatodea</taxon>
        <taxon>Anareolatae</taxon>
        <taxon>Phasmatidae</taxon>
        <taxon>Eurycanthinae</taxon>
        <taxon>Dryococelus</taxon>
    </lineage>
</organism>
<gene>
    <name evidence="2" type="ORF">PR048_031532</name>
</gene>
<sequence>MDARSCVHGNDEIPSLALHANGKFQGKGVPGYCSAWEVMDSSDVTRDPANPYQLRSRFIRHALDDTEPIPDLQGKQVASAILPVKWGHSVLVTRAIPSGAAVAQCIERFQVGPHLSDVNVWNQFTLILCCGRLRLLDVSAVAVHGTLLLWSFLGGRPLADVLTASHWRLARCDEPRTGLCRRVGPRWLSGKPARLPPRRSRFNPRLGNSGNVGIVSDGAVGRRVFSRGSPVTPPFHSGAAPYSPQSSPLTLKTSISMTCMLDSTILCTVEPQMFVDWLLPQCYPTFDRTGFASCYIAKSAIDVVSSRAFLINSDPIAKEEVVNVEKEGGGDGLESPESEVAAHLTGPESNYTAAAQRTKRVASWERYYRLFIAQRRAPSSSTDPGSSLCFAFSSYITPAEKEIISFKKARRGEHGAAPEWKAGGKTGELRENPPTSDNIQHDYHVPRMNLREAEEYPGSRYLAGSDLAASLAKGVARPACVKQAKPEKIPILANSQTENHLSVHCKVYSLRGRPTDGAAVPWRILEVPPFRSCLIWPNAAACGEEACPLIHVSCFHRTSRVSSRHRVAANDTTRLGSLVYKTLESILPPRDDANFRMSVLIVYTTQGRLYLICTVQGSVPRGIPWDGVERGVNQPTRVKRCEYEATPEIEGRGETGDSRENPPKRRYRPARLPTSQNPVASPPGIEPRSPWWEASNLRTTPPRHRYIVLPWLPACRVTRRREKGDEEGTGHYAGLGKDLISRRYNTEIVPDGGISRHAQPCLSQEDAAVEIRYRRYCSLLADRARNLHGLEDKRCRVPAKYSLGIQGDLSRHRTAKEQRGSGKVNAGSFRCRGGLVVRLLTSLLGEPGSIPGGVTTRLTHLGIVPDNAAGRRVFSGLSRFPLFPIPALLCIQFTSPSSTLKTSLLRATQISSLTHSSIEEPKSRLPL</sequence>
<evidence type="ECO:0000256" key="1">
    <source>
        <dbReference type="SAM" id="MobiDB-lite"/>
    </source>
</evidence>
<reference evidence="2 3" key="1">
    <citation type="submission" date="2023-02" db="EMBL/GenBank/DDBJ databases">
        <title>LHISI_Scaffold_Assembly.</title>
        <authorList>
            <person name="Stuart O.P."/>
            <person name="Cleave R."/>
            <person name="Magrath M.J.L."/>
            <person name="Mikheyev A.S."/>
        </authorList>
    </citation>
    <scope>NUCLEOTIDE SEQUENCE [LARGE SCALE GENOMIC DNA]</scope>
    <source>
        <strain evidence="2">Daus_M_001</strain>
        <tissue evidence="2">Leg muscle</tissue>
    </source>
</reference>